<protein>
    <submittedName>
        <fullName evidence="2">Uncharacterized protein</fullName>
    </submittedName>
</protein>
<proteinExistence type="predicted"/>
<evidence type="ECO:0000313" key="2">
    <source>
        <dbReference type="EMBL" id="UWP78505.1"/>
    </source>
</evidence>
<dbReference type="EMBL" id="CP073720">
    <property type="protein sequence ID" value="UWP78505.1"/>
    <property type="molecule type" value="Genomic_DNA"/>
</dbReference>
<reference evidence="2" key="2">
    <citation type="submission" date="2022-09" db="EMBL/GenBank/DDBJ databases">
        <title>Biosynthetic gene clusters of Dactylosporangioum fulvum.</title>
        <authorList>
            <person name="Caradec T."/>
        </authorList>
    </citation>
    <scope>NUCLEOTIDE SEQUENCE</scope>
    <source>
        <strain evidence="2">NRRL B-16292</strain>
    </source>
</reference>
<organism evidence="2 3">
    <name type="scientific">Dactylosporangium fulvum</name>
    <dbReference type="NCBI Taxonomy" id="53359"/>
    <lineage>
        <taxon>Bacteria</taxon>
        <taxon>Bacillati</taxon>
        <taxon>Actinomycetota</taxon>
        <taxon>Actinomycetes</taxon>
        <taxon>Micromonosporales</taxon>
        <taxon>Micromonosporaceae</taxon>
        <taxon>Dactylosporangium</taxon>
    </lineage>
</organism>
<reference evidence="2" key="1">
    <citation type="submission" date="2021-04" db="EMBL/GenBank/DDBJ databases">
        <authorList>
            <person name="Hartkoorn R.C."/>
            <person name="Beaudoing E."/>
            <person name="Hot D."/>
        </authorList>
    </citation>
    <scope>NUCLEOTIDE SEQUENCE</scope>
    <source>
        <strain evidence="2">NRRL B-16292</strain>
    </source>
</reference>
<dbReference type="RefSeq" id="WP_259855682.1">
    <property type="nucleotide sequence ID" value="NZ_BAAAST010000129.1"/>
</dbReference>
<sequence>MEIRPLPAGGAHPVAAPRAATSSAQVEPVVPPPRGSLPGSQQVLSKLTPGERAAIAGATGYHLSPTGAVTNVGGVPPWSFIMAFAASRTAAAHPVEQVAKASDDGNHVDVTA</sequence>
<evidence type="ECO:0000256" key="1">
    <source>
        <dbReference type="SAM" id="MobiDB-lite"/>
    </source>
</evidence>
<accession>A0ABY5VMC4</accession>
<keyword evidence="3" id="KW-1185">Reference proteome</keyword>
<feature type="region of interest" description="Disordered" evidence="1">
    <location>
        <begin position="1"/>
        <end position="42"/>
    </location>
</feature>
<dbReference type="Proteomes" id="UP001059617">
    <property type="component" value="Chromosome"/>
</dbReference>
<evidence type="ECO:0000313" key="3">
    <source>
        <dbReference type="Proteomes" id="UP001059617"/>
    </source>
</evidence>
<gene>
    <name evidence="2" type="ORF">Dfulv_25310</name>
</gene>
<name>A0ABY5VMC4_9ACTN</name>